<evidence type="ECO:0000313" key="2">
    <source>
        <dbReference type="EMBL" id="JAC84663.1"/>
    </source>
</evidence>
<dbReference type="AlphaFoldDB" id="A0A061SK67"/>
<accession>A0A061SK67</accession>
<gene>
    <name evidence="2" type="ORF">TSPGSL018_442</name>
</gene>
<name>A0A061SK67_9CHLO</name>
<feature type="signal peptide" evidence="1">
    <location>
        <begin position="1"/>
        <end position="21"/>
    </location>
</feature>
<reference evidence="2" key="1">
    <citation type="submission" date="2014-05" db="EMBL/GenBank/DDBJ databases">
        <title>The transcriptome of the halophilic microalga Tetraselmis sp. GSL018 isolated from the Great Salt Lake, Utah.</title>
        <authorList>
            <person name="Jinkerson R.E."/>
            <person name="D'Adamo S."/>
            <person name="Posewitz M.C."/>
        </authorList>
    </citation>
    <scope>NUCLEOTIDE SEQUENCE</scope>
    <source>
        <strain evidence="2">GSL018</strain>
    </source>
</reference>
<organism evidence="2">
    <name type="scientific">Tetraselmis sp. GSL018</name>
    <dbReference type="NCBI Taxonomy" id="582737"/>
    <lineage>
        <taxon>Eukaryota</taxon>
        <taxon>Viridiplantae</taxon>
        <taxon>Chlorophyta</taxon>
        <taxon>core chlorophytes</taxon>
        <taxon>Chlorodendrophyceae</taxon>
        <taxon>Chlorodendrales</taxon>
        <taxon>Chlorodendraceae</taxon>
        <taxon>Tetraselmis</taxon>
    </lineage>
</organism>
<proteinExistence type="predicted"/>
<dbReference type="EMBL" id="GBEZ01000202">
    <property type="protein sequence ID" value="JAC84663.1"/>
    <property type="molecule type" value="Transcribed_RNA"/>
</dbReference>
<sequence>MIWFIFWRPTAVSFLPSFLSSEKNLSGCSDEGHMVGDSRNQTLENDSFSKKSTTAAKLFRYLTSSFSYAKSHNPDPKMIVAL</sequence>
<evidence type="ECO:0008006" key="3">
    <source>
        <dbReference type="Google" id="ProtNLM"/>
    </source>
</evidence>
<protein>
    <recommendedName>
        <fullName evidence="3">Secreted protein</fullName>
    </recommendedName>
</protein>
<keyword evidence="1" id="KW-0732">Signal</keyword>
<feature type="chain" id="PRO_5001606504" description="Secreted protein" evidence="1">
    <location>
        <begin position="22"/>
        <end position="82"/>
    </location>
</feature>
<evidence type="ECO:0000256" key="1">
    <source>
        <dbReference type="SAM" id="SignalP"/>
    </source>
</evidence>